<keyword evidence="1" id="KW-0732">Signal</keyword>
<evidence type="ECO:0000313" key="3">
    <source>
        <dbReference type="Proteomes" id="UP000886744"/>
    </source>
</evidence>
<organism evidence="2 3">
    <name type="scientific">Candidatus Coprenecus avistercoris</name>
    <dbReference type="NCBI Taxonomy" id="2840730"/>
    <lineage>
        <taxon>Bacteria</taxon>
        <taxon>Pseudomonadati</taxon>
        <taxon>Bacteroidota</taxon>
        <taxon>Bacteroidia</taxon>
        <taxon>Bacteroidales</taxon>
        <taxon>Rikenellaceae</taxon>
        <taxon>Rikenellaceae incertae sedis</taxon>
        <taxon>Candidatus Coprenecus</taxon>
    </lineage>
</organism>
<dbReference type="Proteomes" id="UP000886744">
    <property type="component" value="Unassembled WGS sequence"/>
</dbReference>
<feature type="chain" id="PRO_5039335122" description="Lipoprotein" evidence="1">
    <location>
        <begin position="26"/>
        <end position="351"/>
    </location>
</feature>
<gene>
    <name evidence="2" type="ORF">IAC94_07115</name>
</gene>
<dbReference type="AlphaFoldDB" id="A0A9D1E2L9"/>
<dbReference type="InterPro" id="IPR011044">
    <property type="entry name" value="Quino_amine_DH_bsu"/>
</dbReference>
<accession>A0A9D1E2L9</accession>
<sequence length="351" mass="38828">MKIQKHTATMLLTASLLIAATSCRAQTVSKVYDSRIIENVTRLSPEVSGYVQDGHETSVYVWRDSLALVFNHADGDKCKDVMETFLLEDFSPAGTYLPFGSGPGQFFYVLTALKGDSLVVFDIVKKQVLASSLGAAEEGRIMDTSSAVSVSYISQALAMYGDRLLLLNPRYFEGPDGRSNHQPLLVMTDTLLQWTVPETEYFPTNVVKGSLAADPGKGKVFFFDSYSATACLYAGDMRRPLMQLLGPGLDKPEYMFVTGQDGTVSVYHESTPATHYVDAVSDGMQVIAAYRDGNGGDFLFRFDWDGNLLDIFRLEGHVRTLSLSMDGSAVYVWEESVEENPAARLCRYRLR</sequence>
<evidence type="ECO:0000313" key="2">
    <source>
        <dbReference type="EMBL" id="HIR63274.1"/>
    </source>
</evidence>
<evidence type="ECO:0008006" key="4">
    <source>
        <dbReference type="Google" id="ProtNLM"/>
    </source>
</evidence>
<comment type="caution">
    <text evidence="2">The sequence shown here is derived from an EMBL/GenBank/DDBJ whole genome shotgun (WGS) entry which is preliminary data.</text>
</comment>
<proteinExistence type="predicted"/>
<feature type="signal peptide" evidence="1">
    <location>
        <begin position="1"/>
        <end position="25"/>
    </location>
</feature>
<protein>
    <recommendedName>
        <fullName evidence="4">Lipoprotein</fullName>
    </recommendedName>
</protein>
<dbReference type="EMBL" id="DVHI01000085">
    <property type="protein sequence ID" value="HIR63274.1"/>
    <property type="molecule type" value="Genomic_DNA"/>
</dbReference>
<dbReference type="PROSITE" id="PS51257">
    <property type="entry name" value="PROKAR_LIPOPROTEIN"/>
    <property type="match status" value="1"/>
</dbReference>
<reference evidence="2" key="1">
    <citation type="submission" date="2020-10" db="EMBL/GenBank/DDBJ databases">
        <authorList>
            <person name="Gilroy R."/>
        </authorList>
    </citation>
    <scope>NUCLEOTIDE SEQUENCE</scope>
    <source>
        <strain evidence="2">ChiHjej13B12-12457</strain>
    </source>
</reference>
<dbReference type="SUPFAM" id="SSF50969">
    <property type="entry name" value="YVTN repeat-like/Quinoprotein amine dehydrogenase"/>
    <property type="match status" value="1"/>
</dbReference>
<name>A0A9D1E2L9_9BACT</name>
<evidence type="ECO:0000256" key="1">
    <source>
        <dbReference type="SAM" id="SignalP"/>
    </source>
</evidence>
<reference evidence="2" key="2">
    <citation type="journal article" date="2021" name="PeerJ">
        <title>Extensive microbial diversity within the chicken gut microbiome revealed by metagenomics and culture.</title>
        <authorList>
            <person name="Gilroy R."/>
            <person name="Ravi A."/>
            <person name="Getino M."/>
            <person name="Pursley I."/>
            <person name="Horton D.L."/>
            <person name="Alikhan N.F."/>
            <person name="Baker D."/>
            <person name="Gharbi K."/>
            <person name="Hall N."/>
            <person name="Watson M."/>
            <person name="Adriaenssens E.M."/>
            <person name="Foster-Nyarko E."/>
            <person name="Jarju S."/>
            <person name="Secka A."/>
            <person name="Antonio M."/>
            <person name="Oren A."/>
            <person name="Chaudhuri R.R."/>
            <person name="La Ragione R."/>
            <person name="Hildebrand F."/>
            <person name="Pallen M.J."/>
        </authorList>
    </citation>
    <scope>NUCLEOTIDE SEQUENCE</scope>
    <source>
        <strain evidence="2">ChiHjej13B12-12457</strain>
    </source>
</reference>